<evidence type="ECO:0000313" key="2">
    <source>
        <dbReference type="Proteomes" id="UP000183832"/>
    </source>
</evidence>
<keyword evidence="2" id="KW-1185">Reference proteome</keyword>
<reference evidence="1 2" key="1">
    <citation type="submission" date="2015-04" db="EMBL/GenBank/DDBJ databases">
        <authorList>
            <person name="Syromyatnikov M.Y."/>
            <person name="Popov V.N."/>
        </authorList>
    </citation>
    <scope>NUCLEOTIDE SEQUENCE [LARGE SCALE GENOMIC DNA]</scope>
</reference>
<organism evidence="1 2">
    <name type="scientific">Clunio marinus</name>
    <dbReference type="NCBI Taxonomy" id="568069"/>
    <lineage>
        <taxon>Eukaryota</taxon>
        <taxon>Metazoa</taxon>
        <taxon>Ecdysozoa</taxon>
        <taxon>Arthropoda</taxon>
        <taxon>Hexapoda</taxon>
        <taxon>Insecta</taxon>
        <taxon>Pterygota</taxon>
        <taxon>Neoptera</taxon>
        <taxon>Endopterygota</taxon>
        <taxon>Diptera</taxon>
        <taxon>Nematocera</taxon>
        <taxon>Chironomoidea</taxon>
        <taxon>Chironomidae</taxon>
        <taxon>Clunio</taxon>
    </lineage>
</organism>
<accession>A0A1J1IHY5</accession>
<name>A0A1J1IHY5_9DIPT</name>
<dbReference type="AlphaFoldDB" id="A0A1J1IHY5"/>
<dbReference type="EMBL" id="CVRI01000047">
    <property type="protein sequence ID" value="CRK98065.1"/>
    <property type="molecule type" value="Genomic_DNA"/>
</dbReference>
<protein>
    <submittedName>
        <fullName evidence="1">CLUMA_CG011434, isoform A</fullName>
    </submittedName>
</protein>
<evidence type="ECO:0000313" key="1">
    <source>
        <dbReference type="EMBL" id="CRK98065.1"/>
    </source>
</evidence>
<dbReference type="Proteomes" id="UP000183832">
    <property type="component" value="Unassembled WGS sequence"/>
</dbReference>
<gene>
    <name evidence="1" type="ORF">CLUMA_CG011434</name>
</gene>
<sequence length="63" mass="7085">MPCGTLKEPQINITCRNVITHLVALHHTQESGLTNFKLILTIKPGKPSLKGLSSKRRLFGKYR</sequence>
<proteinExistence type="predicted"/>